<protein>
    <submittedName>
        <fullName evidence="5">Heat-shock protein</fullName>
    </submittedName>
</protein>
<evidence type="ECO:0000259" key="4">
    <source>
        <dbReference type="PROSITE" id="PS01031"/>
    </source>
</evidence>
<dbReference type="Gene3D" id="2.60.40.790">
    <property type="match status" value="1"/>
</dbReference>
<dbReference type="PANTHER" id="PTHR46733:SF4">
    <property type="entry name" value="HEAT SHOCK PROTEIN 21, CHLOROPLASTIC"/>
    <property type="match status" value="1"/>
</dbReference>
<feature type="domain" description="SHSP" evidence="4">
    <location>
        <begin position="53"/>
        <end position="164"/>
    </location>
</feature>
<dbReference type="InterPro" id="IPR002068">
    <property type="entry name" value="A-crystallin/Hsp20_dom"/>
</dbReference>
<dbReference type="PANTHER" id="PTHR46733">
    <property type="entry name" value="26.5 KDA HEAT SHOCK PROTEIN, MITOCHONDRIAL"/>
    <property type="match status" value="1"/>
</dbReference>
<organism evidence="5 6">
    <name type="scientific">Allosphingosinicella humi</name>
    <dbReference type="NCBI Taxonomy" id="2068657"/>
    <lineage>
        <taxon>Bacteria</taxon>
        <taxon>Pseudomonadati</taxon>
        <taxon>Pseudomonadota</taxon>
        <taxon>Alphaproteobacteria</taxon>
        <taxon>Sphingomonadales</taxon>
        <taxon>Sphingomonadaceae</taxon>
        <taxon>Allosphingosinicella</taxon>
    </lineage>
</organism>
<keyword evidence="6" id="KW-1185">Reference proteome</keyword>
<name>A0A2U2J2U4_9SPHN</name>
<evidence type="ECO:0000256" key="1">
    <source>
        <dbReference type="ARBA" id="ARBA00023016"/>
    </source>
</evidence>
<evidence type="ECO:0000256" key="3">
    <source>
        <dbReference type="RuleBase" id="RU003616"/>
    </source>
</evidence>
<evidence type="ECO:0000256" key="2">
    <source>
        <dbReference type="PROSITE-ProRule" id="PRU00285"/>
    </source>
</evidence>
<dbReference type="EMBL" id="QFFF01000001">
    <property type="protein sequence ID" value="PWG02648.1"/>
    <property type="molecule type" value="Genomic_DNA"/>
</dbReference>
<dbReference type="CDD" id="cd06464">
    <property type="entry name" value="ACD_sHsps-like"/>
    <property type="match status" value="1"/>
</dbReference>
<sequence>MSIRDLVPRARQENRAPMLLDQEDRNPFLSLRREMDRMFDDVLRGFGGPSMMMSRMTSWPSVEVSETDSEFRIIAEVPGLNEKDIELTVDDGMLCIRGERRSESEAKDRGYSERFYGRFERRIALPSGAEEDKASARFEEGVLTVTIPRSAEVVRGRRIPISAGTRH</sequence>
<evidence type="ECO:0000313" key="6">
    <source>
        <dbReference type="Proteomes" id="UP000245916"/>
    </source>
</evidence>
<dbReference type="SUPFAM" id="SSF49764">
    <property type="entry name" value="HSP20-like chaperones"/>
    <property type="match status" value="1"/>
</dbReference>
<dbReference type="AlphaFoldDB" id="A0A2U2J2U4"/>
<comment type="caution">
    <text evidence="5">The sequence shown here is derived from an EMBL/GenBank/DDBJ whole genome shotgun (WGS) entry which is preliminary data.</text>
</comment>
<dbReference type="Proteomes" id="UP000245916">
    <property type="component" value="Unassembled WGS sequence"/>
</dbReference>
<dbReference type="InterPro" id="IPR044587">
    <property type="entry name" value="HSP21-like"/>
</dbReference>
<accession>A0A2U2J2U4</accession>
<dbReference type="GO" id="GO:0009408">
    <property type="term" value="P:response to heat"/>
    <property type="evidence" value="ECO:0007669"/>
    <property type="project" value="InterPro"/>
</dbReference>
<evidence type="ECO:0000313" key="5">
    <source>
        <dbReference type="EMBL" id="PWG02648.1"/>
    </source>
</evidence>
<dbReference type="OrthoDB" id="9808910at2"/>
<proteinExistence type="inferred from homology"/>
<keyword evidence="1" id="KW-0346">Stress response</keyword>
<comment type="similarity">
    <text evidence="2 3">Belongs to the small heat shock protein (HSP20) family.</text>
</comment>
<dbReference type="PROSITE" id="PS01031">
    <property type="entry name" value="SHSP"/>
    <property type="match status" value="1"/>
</dbReference>
<dbReference type="InterPro" id="IPR008978">
    <property type="entry name" value="HSP20-like_chaperone"/>
</dbReference>
<gene>
    <name evidence="5" type="ORF">DF286_07045</name>
</gene>
<dbReference type="Pfam" id="PF00011">
    <property type="entry name" value="HSP20"/>
    <property type="match status" value="1"/>
</dbReference>
<reference evidence="5 6" key="1">
    <citation type="submission" date="2018-05" db="EMBL/GenBank/DDBJ databases">
        <title>Genome of Sphingosinicella humi QZX222.</title>
        <authorList>
            <person name="Qiao Z."/>
            <person name="Wang G."/>
        </authorList>
    </citation>
    <scope>NUCLEOTIDE SEQUENCE [LARGE SCALE GENOMIC DNA]</scope>
    <source>
        <strain evidence="5 6">QZX222</strain>
    </source>
</reference>